<organism evidence="3 5">
    <name type="scientific">Salinicoccus halodurans</name>
    <dbReference type="NCBI Taxonomy" id="407035"/>
    <lineage>
        <taxon>Bacteria</taxon>
        <taxon>Bacillati</taxon>
        <taxon>Bacillota</taxon>
        <taxon>Bacilli</taxon>
        <taxon>Bacillales</taxon>
        <taxon>Staphylococcaceae</taxon>
        <taxon>Salinicoccus</taxon>
    </lineage>
</organism>
<evidence type="ECO:0000313" key="4">
    <source>
        <dbReference type="Proteomes" id="UP000034029"/>
    </source>
</evidence>
<dbReference type="OrthoDB" id="9786803at2"/>
<dbReference type="InterPro" id="IPR004435">
    <property type="entry name" value="MobB_dom"/>
</dbReference>
<dbReference type="GO" id="GO:0005525">
    <property type="term" value="F:GTP binding"/>
    <property type="evidence" value="ECO:0007669"/>
    <property type="project" value="InterPro"/>
</dbReference>
<accession>A0A0F7HKE2</accession>
<dbReference type="NCBIfam" id="TIGR00176">
    <property type="entry name" value="mobB"/>
    <property type="match status" value="1"/>
</dbReference>
<dbReference type="Proteomes" id="UP000183090">
    <property type="component" value="Unassembled WGS sequence"/>
</dbReference>
<dbReference type="Gene3D" id="3.40.50.300">
    <property type="entry name" value="P-loop containing nucleotide triphosphate hydrolases"/>
    <property type="match status" value="1"/>
</dbReference>
<dbReference type="KEGG" id="shv:AAT16_02415"/>
<reference evidence="3 5" key="3">
    <citation type="submission" date="2016-10" db="EMBL/GenBank/DDBJ databases">
        <authorList>
            <person name="Varghese N."/>
            <person name="Submissions S."/>
        </authorList>
    </citation>
    <scope>NUCLEOTIDE SEQUENCE [LARGE SCALE GENOMIC DNA]</scope>
    <source>
        <strain evidence="3 5">CGMCC 1.6501</strain>
    </source>
</reference>
<protein>
    <submittedName>
        <fullName evidence="3">Molybdopterin-guanine dinucleotide biosynthesis protein B</fullName>
    </submittedName>
</protein>
<dbReference type="InterPro" id="IPR027417">
    <property type="entry name" value="P-loop_NTPase"/>
</dbReference>
<proteinExistence type="predicted"/>
<evidence type="ECO:0000313" key="3">
    <source>
        <dbReference type="EMBL" id="SFK84513.1"/>
    </source>
</evidence>
<evidence type="ECO:0000259" key="1">
    <source>
        <dbReference type="Pfam" id="PF03205"/>
    </source>
</evidence>
<dbReference type="GO" id="GO:0006777">
    <property type="term" value="P:Mo-molybdopterin cofactor biosynthetic process"/>
    <property type="evidence" value="ECO:0007669"/>
    <property type="project" value="InterPro"/>
</dbReference>
<dbReference type="InterPro" id="IPR052539">
    <property type="entry name" value="MGD_biosynthesis_adapter"/>
</dbReference>
<dbReference type="SUPFAM" id="SSF52540">
    <property type="entry name" value="P-loop containing nucleoside triphosphate hydrolases"/>
    <property type="match status" value="1"/>
</dbReference>
<dbReference type="AlphaFoldDB" id="A0A0F7HKE2"/>
<dbReference type="RefSeq" id="WP_046789361.1">
    <property type="nucleotide sequence ID" value="NZ_CP011366.1"/>
</dbReference>
<reference evidence="4" key="2">
    <citation type="submission" date="2015-04" db="EMBL/GenBank/DDBJ databases">
        <title>Complete genome sequence of Salinicoccus halodurans strain H3B36, isolated from the Qaidam basin of China.</title>
        <authorList>
            <person name="Ma Y."/>
            <person name="Jiang K."/>
            <person name="Xue Y."/>
        </authorList>
    </citation>
    <scope>NUCLEOTIDE SEQUENCE [LARGE SCALE GENOMIC DNA]</scope>
    <source>
        <strain evidence="4">H3B36</strain>
    </source>
</reference>
<evidence type="ECO:0000313" key="5">
    <source>
        <dbReference type="Proteomes" id="UP000183090"/>
    </source>
</evidence>
<dbReference type="PANTHER" id="PTHR40072:SF1">
    <property type="entry name" value="MOLYBDOPTERIN-GUANINE DINUCLEOTIDE BIOSYNTHESIS ADAPTER PROTEIN"/>
    <property type="match status" value="1"/>
</dbReference>
<dbReference type="Proteomes" id="UP000034029">
    <property type="component" value="Chromosome"/>
</dbReference>
<reference evidence="2 4" key="1">
    <citation type="journal article" date="2015" name="Int. J. Syst. Evol. Microbiol.">
        <title>Complete genome sequence of Salinicoccus halodurans H3B36, isolated from the Qaidam Basin in China.</title>
        <authorList>
            <person name="Jiang K."/>
            <person name="Xue Y."/>
            <person name="Ma Y."/>
        </authorList>
    </citation>
    <scope>NUCLEOTIDE SEQUENCE [LARGE SCALE GENOMIC DNA]</scope>
    <source>
        <strain evidence="2 4">H3B36</strain>
    </source>
</reference>
<gene>
    <name evidence="2" type="ORF">AAT16_02415</name>
    <name evidence="3" type="ORF">SAMN05216235_2041</name>
</gene>
<keyword evidence="4" id="KW-1185">Reference proteome</keyword>
<sequence length="153" mass="17381">MKVLQITGYKDSGKTTVVNQMVARLKGNGRTVAVIKHHHSDDVVMQNRTDSESFTRSGADYSILNTPGTSMQVKKEPPELEEQLDALNKEGIDFVLIEGYKDLSFPKIFMSYSFRYGHTTVDNIGLGNVLKTFDVRYDGETMMDWFKEWSSDI</sequence>
<dbReference type="EMBL" id="CP011366">
    <property type="protein sequence ID" value="AKG73169.1"/>
    <property type="molecule type" value="Genomic_DNA"/>
</dbReference>
<dbReference type="PANTHER" id="PTHR40072">
    <property type="entry name" value="MOLYBDOPTERIN-GUANINE DINUCLEOTIDE BIOSYNTHESIS ADAPTER PROTEIN-RELATED"/>
    <property type="match status" value="1"/>
</dbReference>
<feature type="domain" description="Molybdopterin-guanine dinucleotide biosynthesis protein B (MobB)" evidence="1">
    <location>
        <begin position="3"/>
        <end position="109"/>
    </location>
</feature>
<evidence type="ECO:0000313" key="2">
    <source>
        <dbReference type="EMBL" id="AKG73169.1"/>
    </source>
</evidence>
<dbReference type="EMBL" id="FOTB01000004">
    <property type="protein sequence ID" value="SFK84513.1"/>
    <property type="molecule type" value="Genomic_DNA"/>
</dbReference>
<name>A0A0F7HKE2_9STAP</name>
<dbReference type="Pfam" id="PF03205">
    <property type="entry name" value="MobB"/>
    <property type="match status" value="1"/>
</dbReference>